<reference evidence="2 3" key="1">
    <citation type="submission" date="2015-01" db="EMBL/GenBank/DDBJ databases">
        <title>Genome of allotetraploid Gossypium barbadense reveals genomic plasticity and fiber elongation in cotton evolution.</title>
        <authorList>
            <person name="Chen X."/>
            <person name="Liu X."/>
            <person name="Zhao B."/>
            <person name="Zheng H."/>
            <person name="Hu Y."/>
            <person name="Lu G."/>
            <person name="Yang C."/>
            <person name="Chen J."/>
            <person name="Shan C."/>
            <person name="Zhang L."/>
            <person name="Zhou Y."/>
            <person name="Wang L."/>
            <person name="Guo W."/>
            <person name="Bai Y."/>
            <person name="Ruan J."/>
            <person name="Shangguan X."/>
            <person name="Mao Y."/>
            <person name="Jiang J."/>
            <person name="Zhu Y."/>
            <person name="Lei J."/>
            <person name="Kang H."/>
            <person name="Chen S."/>
            <person name="He X."/>
            <person name="Wang R."/>
            <person name="Wang Y."/>
            <person name="Chen J."/>
            <person name="Wang L."/>
            <person name="Yu S."/>
            <person name="Wang B."/>
            <person name="Wei J."/>
            <person name="Song S."/>
            <person name="Lu X."/>
            <person name="Gao Z."/>
            <person name="Gu W."/>
            <person name="Deng X."/>
            <person name="Ma D."/>
            <person name="Wang S."/>
            <person name="Liang W."/>
            <person name="Fang L."/>
            <person name="Cai C."/>
            <person name="Zhu X."/>
            <person name="Zhou B."/>
            <person name="Zhang Y."/>
            <person name="Chen Z."/>
            <person name="Xu S."/>
            <person name="Zhu R."/>
            <person name="Wang S."/>
            <person name="Zhang T."/>
            <person name="Zhao G."/>
        </authorList>
    </citation>
    <scope>NUCLEOTIDE SEQUENCE [LARGE SCALE GENOMIC DNA]</scope>
    <source>
        <strain evidence="3">cv. Xinhai21</strain>
        <tissue evidence="2">Leaf</tissue>
    </source>
</reference>
<accession>A0A2P5VWA0</accession>
<dbReference type="Proteomes" id="UP000239757">
    <property type="component" value="Unassembled WGS sequence"/>
</dbReference>
<dbReference type="AlphaFoldDB" id="A0A2P5VWA0"/>
<evidence type="ECO:0000313" key="2">
    <source>
        <dbReference type="EMBL" id="PPR83123.1"/>
    </source>
</evidence>
<protein>
    <submittedName>
        <fullName evidence="2">Uncharacterized protein</fullName>
    </submittedName>
</protein>
<sequence length="144" mass="16961">MVSQDKVDENQNKQKLIDELDEWQTHGKEEQKQHHDEFNERTNQFKVGDQVWLDKKDPRIITTELKANRVTPFTILKVYPYGTVEVTHSHFDTFKALTARKRSFNSLIHHDHMNASQRAPREGHMVVGHTAVWQTTLAWEKQTT</sequence>
<proteinExistence type="predicted"/>
<feature type="compositionally biased region" description="Basic and acidic residues" evidence="1">
    <location>
        <begin position="21"/>
        <end position="40"/>
    </location>
</feature>
<gene>
    <name evidence="2" type="ORF">GOBAR_AA37590</name>
</gene>
<dbReference type="OrthoDB" id="1094981at2759"/>
<dbReference type="EMBL" id="KZ670498">
    <property type="protein sequence ID" value="PPR83123.1"/>
    <property type="molecule type" value="Genomic_DNA"/>
</dbReference>
<evidence type="ECO:0000256" key="1">
    <source>
        <dbReference type="SAM" id="MobiDB-lite"/>
    </source>
</evidence>
<evidence type="ECO:0000313" key="3">
    <source>
        <dbReference type="Proteomes" id="UP000239757"/>
    </source>
</evidence>
<feature type="region of interest" description="Disordered" evidence="1">
    <location>
        <begin position="21"/>
        <end position="42"/>
    </location>
</feature>
<name>A0A2P5VWA0_GOSBA</name>
<organism evidence="2 3">
    <name type="scientific">Gossypium barbadense</name>
    <name type="common">Sea Island cotton</name>
    <name type="synonym">Hibiscus barbadensis</name>
    <dbReference type="NCBI Taxonomy" id="3634"/>
    <lineage>
        <taxon>Eukaryota</taxon>
        <taxon>Viridiplantae</taxon>
        <taxon>Streptophyta</taxon>
        <taxon>Embryophyta</taxon>
        <taxon>Tracheophyta</taxon>
        <taxon>Spermatophyta</taxon>
        <taxon>Magnoliopsida</taxon>
        <taxon>eudicotyledons</taxon>
        <taxon>Gunneridae</taxon>
        <taxon>Pentapetalae</taxon>
        <taxon>rosids</taxon>
        <taxon>malvids</taxon>
        <taxon>Malvales</taxon>
        <taxon>Malvaceae</taxon>
        <taxon>Malvoideae</taxon>
        <taxon>Gossypium</taxon>
    </lineage>
</organism>